<keyword evidence="8" id="KW-0862">Zinc</keyword>
<dbReference type="GO" id="GO:0061630">
    <property type="term" value="F:ubiquitin protein ligase activity"/>
    <property type="evidence" value="ECO:0007669"/>
    <property type="project" value="UniProtKB-EC"/>
</dbReference>
<evidence type="ECO:0000256" key="9">
    <source>
        <dbReference type="PROSITE-ProRule" id="PRU00175"/>
    </source>
</evidence>
<dbReference type="Gene3D" id="1.20.120.1750">
    <property type="match status" value="1"/>
</dbReference>
<dbReference type="AlphaFoldDB" id="A0A8G0LAE3"/>
<proteinExistence type="predicted"/>
<evidence type="ECO:0000256" key="6">
    <source>
        <dbReference type="ARBA" id="ARBA00022771"/>
    </source>
</evidence>
<keyword evidence="6 9" id="KW-0863">Zinc-finger</keyword>
<keyword evidence="13" id="KW-1185">Reference proteome</keyword>
<sequence length="377" mass="42170">MDYEMDQESLDLIIELQLQDAQSMIKGKYREGEAPDFEFALECFNAELQSFHTLLQDQALTRSVARAVVSDADIIRELVHQEDQARRDRELVLNGFGSDDFNQRGFPLDNFPQNGESSGAMSDEMTSKLIVLFNGGHEPSPVGESSRKGGQERAVARASKRRRCLVCTDEFPFAETLRCPCSHDYCRGCLSNYVKKAIDDESMFPPQCCNKPIPLTGVNQIFLSPDILGKYRAKELEYNSEKREYCHVPTCSTFIPKQFIKDEVGTCVKCGKKTCVICKGASHTGDCPKDTATADLLRVAGDRGWRRCFKCRRVVELAVGCNHIYCRCKAEFCYTCGKPWKTCGCELWSEDMLVSRNGGVNRAAAAPAQRAAPGWGL</sequence>
<feature type="domain" description="RING-type" evidence="10">
    <location>
        <begin position="164"/>
        <end position="208"/>
    </location>
</feature>
<dbReference type="EMBL" id="CP075865">
    <property type="protein sequence ID" value="QYS96050.1"/>
    <property type="molecule type" value="Genomic_DNA"/>
</dbReference>
<dbReference type="Gene3D" id="3.30.40.10">
    <property type="entry name" value="Zinc/RING finger domain, C3HC4 (zinc finger)"/>
    <property type="match status" value="1"/>
</dbReference>
<dbReference type="PANTHER" id="PTHR11685">
    <property type="entry name" value="RBR FAMILY RING FINGER AND IBR DOMAIN-CONTAINING"/>
    <property type="match status" value="1"/>
</dbReference>
<dbReference type="CDD" id="cd20335">
    <property type="entry name" value="BRcat_RBR"/>
    <property type="match status" value="1"/>
</dbReference>
<evidence type="ECO:0000313" key="12">
    <source>
        <dbReference type="EMBL" id="QYS96050.1"/>
    </source>
</evidence>
<dbReference type="InterPro" id="IPR002867">
    <property type="entry name" value="IBR_dom"/>
</dbReference>
<gene>
    <name evidence="12" type="ORF">H0G86_003316</name>
</gene>
<dbReference type="InterPro" id="IPR013083">
    <property type="entry name" value="Znf_RING/FYVE/PHD"/>
</dbReference>
<dbReference type="PROSITE" id="PS50089">
    <property type="entry name" value="ZF_RING_2"/>
    <property type="match status" value="1"/>
</dbReference>
<dbReference type="GO" id="GO:0008270">
    <property type="term" value="F:zinc ion binding"/>
    <property type="evidence" value="ECO:0007669"/>
    <property type="project" value="UniProtKB-KW"/>
</dbReference>
<dbReference type="EC" id="2.3.2.31" evidence="2"/>
<reference evidence="12 13" key="1">
    <citation type="journal article" date="2021" name="BMC Genomics">
        <title>Telomere-to-telomere genome assembly of asparaginase-producing Trichoderma simmonsii.</title>
        <authorList>
            <person name="Chung D."/>
            <person name="Kwon Y.M."/>
            <person name="Yang Y."/>
        </authorList>
    </citation>
    <scope>NUCLEOTIDE SEQUENCE [LARGE SCALE GENOMIC DNA]</scope>
    <source>
        <strain evidence="12 13">GH-Sj1</strain>
    </source>
</reference>
<evidence type="ECO:0000256" key="5">
    <source>
        <dbReference type="ARBA" id="ARBA00022737"/>
    </source>
</evidence>
<evidence type="ECO:0000256" key="4">
    <source>
        <dbReference type="ARBA" id="ARBA00022723"/>
    </source>
</evidence>
<evidence type="ECO:0000259" key="11">
    <source>
        <dbReference type="PROSITE" id="PS51873"/>
    </source>
</evidence>
<name>A0A8G0LAE3_9HYPO</name>
<dbReference type="CDD" id="cd22584">
    <property type="entry name" value="Rcat_RBR_unk"/>
    <property type="match status" value="1"/>
</dbReference>
<protein>
    <recommendedName>
        <fullName evidence="2">RBR-type E3 ubiquitin transferase</fullName>
        <ecNumber evidence="2">2.3.2.31</ecNumber>
    </recommendedName>
</protein>
<dbReference type="GO" id="GO:0016567">
    <property type="term" value="P:protein ubiquitination"/>
    <property type="evidence" value="ECO:0007669"/>
    <property type="project" value="InterPro"/>
</dbReference>
<dbReference type="Pfam" id="PF01485">
    <property type="entry name" value="IBR"/>
    <property type="match status" value="2"/>
</dbReference>
<dbReference type="InterPro" id="IPR031127">
    <property type="entry name" value="E3_UB_ligase_RBR"/>
</dbReference>
<keyword evidence="5" id="KW-0677">Repeat</keyword>
<evidence type="ECO:0000313" key="13">
    <source>
        <dbReference type="Proteomes" id="UP000826661"/>
    </source>
</evidence>
<dbReference type="InterPro" id="IPR044066">
    <property type="entry name" value="TRIAD_supradom"/>
</dbReference>
<evidence type="ECO:0000256" key="3">
    <source>
        <dbReference type="ARBA" id="ARBA00022679"/>
    </source>
</evidence>
<evidence type="ECO:0000256" key="1">
    <source>
        <dbReference type="ARBA" id="ARBA00001798"/>
    </source>
</evidence>
<accession>A0A8G0LAE3</accession>
<dbReference type="InterPro" id="IPR001841">
    <property type="entry name" value="Znf_RING"/>
</dbReference>
<comment type="catalytic activity">
    <reaction evidence="1">
        <text>[E2 ubiquitin-conjugating enzyme]-S-ubiquitinyl-L-cysteine + [acceptor protein]-L-lysine = [E2 ubiquitin-conjugating enzyme]-L-cysteine + [acceptor protein]-N(6)-ubiquitinyl-L-lysine.</text>
        <dbReference type="EC" id="2.3.2.31"/>
    </reaction>
</comment>
<dbReference type="PROSITE" id="PS51873">
    <property type="entry name" value="TRIAD"/>
    <property type="match status" value="1"/>
</dbReference>
<evidence type="ECO:0000256" key="8">
    <source>
        <dbReference type="ARBA" id="ARBA00022833"/>
    </source>
</evidence>
<keyword evidence="4" id="KW-0479">Metal-binding</keyword>
<keyword evidence="3" id="KW-0808">Transferase</keyword>
<evidence type="ECO:0000259" key="10">
    <source>
        <dbReference type="PROSITE" id="PS50089"/>
    </source>
</evidence>
<feature type="domain" description="RING-type" evidence="11">
    <location>
        <begin position="160"/>
        <end position="354"/>
    </location>
</feature>
<dbReference type="SUPFAM" id="SSF57850">
    <property type="entry name" value="RING/U-box"/>
    <property type="match status" value="2"/>
</dbReference>
<organism evidence="12 13">
    <name type="scientific">Trichoderma simmonsii</name>
    <dbReference type="NCBI Taxonomy" id="1491479"/>
    <lineage>
        <taxon>Eukaryota</taxon>
        <taxon>Fungi</taxon>
        <taxon>Dikarya</taxon>
        <taxon>Ascomycota</taxon>
        <taxon>Pezizomycotina</taxon>
        <taxon>Sordariomycetes</taxon>
        <taxon>Hypocreomycetidae</taxon>
        <taxon>Hypocreales</taxon>
        <taxon>Hypocreaceae</taxon>
        <taxon>Trichoderma</taxon>
    </lineage>
</organism>
<dbReference type="Proteomes" id="UP000826661">
    <property type="component" value="Chromosome II"/>
</dbReference>
<keyword evidence="7" id="KW-0833">Ubl conjugation pathway</keyword>
<evidence type="ECO:0000256" key="7">
    <source>
        <dbReference type="ARBA" id="ARBA00022786"/>
    </source>
</evidence>
<dbReference type="PROSITE" id="PS00518">
    <property type="entry name" value="ZF_RING_1"/>
    <property type="match status" value="1"/>
</dbReference>
<dbReference type="InterPro" id="IPR017907">
    <property type="entry name" value="Znf_RING_CS"/>
</dbReference>
<evidence type="ECO:0000256" key="2">
    <source>
        <dbReference type="ARBA" id="ARBA00012251"/>
    </source>
</evidence>